<name>A0A9D1X3Y7_9FIRM</name>
<feature type="domain" description="Nitrogenase/oxidoreductase component 1" evidence="1">
    <location>
        <begin position="28"/>
        <end position="250"/>
    </location>
</feature>
<dbReference type="AlphaFoldDB" id="A0A9D1X3Y7"/>
<evidence type="ECO:0000259" key="1">
    <source>
        <dbReference type="Pfam" id="PF00148"/>
    </source>
</evidence>
<dbReference type="SUPFAM" id="SSF53807">
    <property type="entry name" value="Helical backbone' metal receptor"/>
    <property type="match status" value="1"/>
</dbReference>
<dbReference type="InterPro" id="IPR000510">
    <property type="entry name" value="Nase/OxRdtase_comp1"/>
</dbReference>
<comment type="caution">
    <text evidence="2">The sequence shown here is derived from an EMBL/GenBank/DDBJ whole genome shotgun (WGS) entry which is preliminary data.</text>
</comment>
<dbReference type="PANTHER" id="PTHR42956">
    <property type="entry name" value="NITROGENASE IRON-MOLYBDENUM COFACTOR BIOSYNTHESIS PROTEIN NIFE"/>
    <property type="match status" value="1"/>
</dbReference>
<evidence type="ECO:0000313" key="3">
    <source>
        <dbReference type="Proteomes" id="UP000886805"/>
    </source>
</evidence>
<dbReference type="Proteomes" id="UP000886805">
    <property type="component" value="Unassembled WGS sequence"/>
</dbReference>
<proteinExistence type="predicted"/>
<gene>
    <name evidence="2" type="ORF">H9849_03395</name>
</gene>
<reference evidence="2" key="1">
    <citation type="journal article" date="2021" name="PeerJ">
        <title>Extensive microbial diversity within the chicken gut microbiome revealed by metagenomics and culture.</title>
        <authorList>
            <person name="Gilroy R."/>
            <person name="Ravi A."/>
            <person name="Getino M."/>
            <person name="Pursley I."/>
            <person name="Horton D.L."/>
            <person name="Alikhan N.F."/>
            <person name="Baker D."/>
            <person name="Gharbi K."/>
            <person name="Hall N."/>
            <person name="Watson M."/>
            <person name="Adriaenssens E.M."/>
            <person name="Foster-Nyarko E."/>
            <person name="Jarju S."/>
            <person name="Secka A."/>
            <person name="Antonio M."/>
            <person name="Oren A."/>
            <person name="Chaudhuri R.R."/>
            <person name="La Ragione R."/>
            <person name="Hildebrand F."/>
            <person name="Pallen M.J."/>
        </authorList>
    </citation>
    <scope>NUCLEOTIDE SEQUENCE</scope>
    <source>
        <strain evidence="2">ChiSxjej3B15-1167</strain>
    </source>
</reference>
<dbReference type="PANTHER" id="PTHR42956:SF1">
    <property type="entry name" value="NITROGENASE IRON-MOLYBDENUM COFACTOR BIOSYNTHESIS PROTEIN NIFE"/>
    <property type="match status" value="1"/>
</dbReference>
<dbReference type="Gene3D" id="3.40.50.1980">
    <property type="entry name" value="Nitrogenase molybdenum iron protein domain"/>
    <property type="match status" value="2"/>
</dbReference>
<dbReference type="EMBL" id="DXEQ01000099">
    <property type="protein sequence ID" value="HIX72046.1"/>
    <property type="molecule type" value="Genomic_DNA"/>
</dbReference>
<protein>
    <submittedName>
        <fullName evidence="2">Oxidoreductase</fullName>
    </submittedName>
</protein>
<dbReference type="GO" id="GO:0016491">
    <property type="term" value="F:oxidoreductase activity"/>
    <property type="evidence" value="ECO:0007669"/>
    <property type="project" value="InterPro"/>
</dbReference>
<sequence length="431" mass="46644">MKQVSVIISTYTADVSGVCSALYELGGMVVIHDPSGCNSTYNTHDEPRWYEQDSLVFISGLSEMDAIMGNDDKFIDDVIRAAKDLHPRFIALVRSPIPMMIGTDFDAIREIVEQETGIPTLYFPTNGMHSYVQGAGMALEAVAQHMVADVRKAGEGQSDGKKTLHPSINLLGATPLDFSINSTLASLRALLERHGYEIISTFAMGSSPENMARAGEADLNVVVSSVGLPAAKALRERFGTPYVVGLPVAPFSEKMLSDMEKSLKDGACRVSCKGDAEMEESQGQVGDAAETAAPSAIREAAATPDTDQADRTAAPLYLIGEAVISQSLAAAIRRRYGIPVCVLCPLETEEELLDRRDGRCVFVESEEEIARAVRNGRGIIADPMYQPVCPDDVPFFPLPHEAFSGRIYRKQIPDLTDIGFLDAWAAGTLHL</sequence>
<reference evidence="2" key="2">
    <citation type="submission" date="2021-04" db="EMBL/GenBank/DDBJ databases">
        <authorList>
            <person name="Gilroy R."/>
        </authorList>
    </citation>
    <scope>NUCLEOTIDE SEQUENCE</scope>
    <source>
        <strain evidence="2">ChiSxjej3B15-1167</strain>
    </source>
</reference>
<organism evidence="2 3">
    <name type="scientific">Candidatus Anaerobutyricum stercoripullorum</name>
    <dbReference type="NCBI Taxonomy" id="2838456"/>
    <lineage>
        <taxon>Bacteria</taxon>
        <taxon>Bacillati</taxon>
        <taxon>Bacillota</taxon>
        <taxon>Clostridia</taxon>
        <taxon>Lachnospirales</taxon>
        <taxon>Lachnospiraceae</taxon>
        <taxon>Anaerobutyricum</taxon>
    </lineage>
</organism>
<dbReference type="Pfam" id="PF00148">
    <property type="entry name" value="Oxidored_nitro"/>
    <property type="match status" value="1"/>
</dbReference>
<dbReference type="InterPro" id="IPR049939">
    <property type="entry name" value="NifE-like"/>
</dbReference>
<evidence type="ECO:0000313" key="2">
    <source>
        <dbReference type="EMBL" id="HIX72046.1"/>
    </source>
</evidence>
<accession>A0A9D1X3Y7</accession>